<evidence type="ECO:0000313" key="2">
    <source>
        <dbReference type="EMBL" id="ALI37459.1"/>
    </source>
</evidence>
<reference evidence="3" key="1">
    <citation type="submission" date="2015-10" db="EMBL/GenBank/DDBJ databases">
        <title>Niche specialization of a soil ammonia-oxidizing archaeon, Candidatus Nitrosocosmicus oleophilus.</title>
        <authorList>
            <person name="Jung M.-Y."/>
            <person name="Rhee S.-K."/>
        </authorList>
    </citation>
    <scope>NUCLEOTIDE SEQUENCE [LARGE SCALE GENOMIC DNA]</scope>
    <source>
        <strain evidence="3">MY3</strain>
    </source>
</reference>
<dbReference type="Proteomes" id="UP000058925">
    <property type="component" value="Chromosome"/>
</dbReference>
<accession>A0A654M4L8</accession>
<sequence length="76" mass="8371">MINFDKKVLLKKWVPIIVIIFTVSLALGLLLGISGSQILSAVVISLILITSAILFQKVGRNRFDNQNDKMGLSKCL</sequence>
<gene>
    <name evidence="2" type="ORF">NMY3_03274</name>
</gene>
<keyword evidence="1" id="KW-1133">Transmembrane helix</keyword>
<name>A0A654M4L8_9ARCH</name>
<keyword evidence="1" id="KW-0472">Membrane</keyword>
<feature type="transmembrane region" description="Helical" evidence="1">
    <location>
        <begin position="38"/>
        <end position="55"/>
    </location>
</feature>
<keyword evidence="1" id="KW-0812">Transmembrane</keyword>
<protein>
    <submittedName>
        <fullName evidence="2">Uncharacterized protein</fullName>
    </submittedName>
</protein>
<evidence type="ECO:0000256" key="1">
    <source>
        <dbReference type="SAM" id="Phobius"/>
    </source>
</evidence>
<proteinExistence type="predicted"/>
<dbReference type="RefSeq" id="WP_196816524.1">
    <property type="nucleotide sequence ID" value="NZ_CP012850.1"/>
</dbReference>
<evidence type="ECO:0000313" key="3">
    <source>
        <dbReference type="Proteomes" id="UP000058925"/>
    </source>
</evidence>
<keyword evidence="3" id="KW-1185">Reference proteome</keyword>
<feature type="transmembrane region" description="Helical" evidence="1">
    <location>
        <begin position="12"/>
        <end position="32"/>
    </location>
</feature>
<organism evidence="2 3">
    <name type="scientific">Candidatus Nitrosocosmicus oleophilus</name>
    <dbReference type="NCBI Taxonomy" id="1353260"/>
    <lineage>
        <taxon>Archaea</taxon>
        <taxon>Nitrososphaerota</taxon>
        <taxon>Nitrososphaeria</taxon>
        <taxon>Nitrososphaerales</taxon>
        <taxon>Nitrososphaeraceae</taxon>
        <taxon>Candidatus Nitrosocosmicus</taxon>
    </lineage>
</organism>
<dbReference type="GeneID" id="60423124"/>
<dbReference type="AlphaFoldDB" id="A0A654M4L8"/>
<dbReference type="EMBL" id="CP012850">
    <property type="protein sequence ID" value="ALI37459.1"/>
    <property type="molecule type" value="Genomic_DNA"/>
</dbReference>
<dbReference type="KEGG" id="taa:NMY3_03274"/>